<evidence type="ECO:0000256" key="2">
    <source>
        <dbReference type="SAM" id="MobiDB-lite"/>
    </source>
</evidence>
<proteinExistence type="predicted"/>
<feature type="compositionally biased region" description="Basic and acidic residues" evidence="2">
    <location>
        <begin position="505"/>
        <end position="519"/>
    </location>
</feature>
<accession>A0AAN6E4E7</accession>
<organism evidence="3 4">
    <name type="scientific">Exophiala viscosa</name>
    <dbReference type="NCBI Taxonomy" id="2486360"/>
    <lineage>
        <taxon>Eukaryota</taxon>
        <taxon>Fungi</taxon>
        <taxon>Dikarya</taxon>
        <taxon>Ascomycota</taxon>
        <taxon>Pezizomycotina</taxon>
        <taxon>Eurotiomycetes</taxon>
        <taxon>Chaetothyriomycetidae</taxon>
        <taxon>Chaetothyriales</taxon>
        <taxon>Herpotrichiellaceae</taxon>
        <taxon>Exophiala</taxon>
    </lineage>
</organism>
<feature type="region of interest" description="Disordered" evidence="2">
    <location>
        <begin position="665"/>
        <end position="709"/>
    </location>
</feature>
<protein>
    <submittedName>
        <fullName evidence="3">Uncharacterized protein</fullName>
    </submittedName>
</protein>
<evidence type="ECO:0000313" key="3">
    <source>
        <dbReference type="EMBL" id="KAI1617638.1"/>
    </source>
</evidence>
<feature type="compositionally biased region" description="Basic and acidic residues" evidence="2">
    <location>
        <begin position="967"/>
        <end position="980"/>
    </location>
</feature>
<feature type="region of interest" description="Disordered" evidence="2">
    <location>
        <begin position="533"/>
        <end position="556"/>
    </location>
</feature>
<dbReference type="PANTHER" id="PTHR23159:SF31">
    <property type="entry name" value="CENTROSOME-ASSOCIATED PROTEIN CEP250 ISOFORM X1"/>
    <property type="match status" value="1"/>
</dbReference>
<keyword evidence="1" id="KW-0175">Coiled coil</keyword>
<dbReference type="PANTHER" id="PTHR23159">
    <property type="entry name" value="CENTROSOMAL PROTEIN 2"/>
    <property type="match status" value="1"/>
</dbReference>
<dbReference type="AlphaFoldDB" id="A0AAN6E4E7"/>
<feature type="region of interest" description="Disordered" evidence="2">
    <location>
        <begin position="1185"/>
        <end position="1241"/>
    </location>
</feature>
<dbReference type="Proteomes" id="UP001203852">
    <property type="component" value="Unassembled WGS sequence"/>
</dbReference>
<feature type="compositionally biased region" description="Polar residues" evidence="2">
    <location>
        <begin position="937"/>
        <end position="957"/>
    </location>
</feature>
<feature type="compositionally biased region" description="Basic and acidic residues" evidence="2">
    <location>
        <begin position="1023"/>
        <end position="1057"/>
    </location>
</feature>
<feature type="compositionally biased region" description="Polar residues" evidence="2">
    <location>
        <begin position="771"/>
        <end position="789"/>
    </location>
</feature>
<dbReference type="EMBL" id="MU404350">
    <property type="protein sequence ID" value="KAI1617638.1"/>
    <property type="molecule type" value="Genomic_DNA"/>
</dbReference>
<feature type="compositionally biased region" description="Basic and acidic residues" evidence="2">
    <location>
        <begin position="800"/>
        <end position="814"/>
    </location>
</feature>
<feature type="compositionally biased region" description="Low complexity" evidence="2">
    <location>
        <begin position="996"/>
        <end position="1005"/>
    </location>
</feature>
<feature type="region of interest" description="Disordered" evidence="2">
    <location>
        <begin position="475"/>
        <end position="519"/>
    </location>
</feature>
<evidence type="ECO:0000313" key="4">
    <source>
        <dbReference type="Proteomes" id="UP001203852"/>
    </source>
</evidence>
<feature type="region of interest" description="Disordered" evidence="2">
    <location>
        <begin position="726"/>
        <end position="847"/>
    </location>
</feature>
<feature type="compositionally biased region" description="Basic and acidic residues" evidence="2">
    <location>
        <begin position="475"/>
        <end position="492"/>
    </location>
</feature>
<gene>
    <name evidence="3" type="ORF">EDD36DRAFT_459319</name>
</gene>
<feature type="compositionally biased region" description="Polar residues" evidence="2">
    <location>
        <begin position="547"/>
        <end position="556"/>
    </location>
</feature>
<feature type="compositionally biased region" description="Basic and acidic residues" evidence="2">
    <location>
        <begin position="533"/>
        <end position="546"/>
    </location>
</feature>
<sequence length="1241" mass="135132">MAGDNIFWSNFFRKLREWWYAGQQAPRTISIPLDASYGISKPLIFESPSWTEEFLAYLTTPRVGIISASSQNDGIALNIYVALSTSLKRSLITDNDSSPLLQFGKVAAPLVNASKTIPVQFDEQPKNTAASTTDLAIYTGLPVTDAEPDYSCNWHSQVTGTWQDHLTYYVQSGRIPVAGCTYRDGSYGYHFDSSMAQTWALTLVMLFVFLFLGFSCCTGSNARRPRQHHAAPPANDSPEVNLIINGLVEDLMTGRLGEQMVELGLIEQSNGDSTRNTASDAAGFTTFKKVLRKLMAFVSLLRIRLALRTDEVKELKKVNNDQRTAHTQEIQQKDNDIAAKEKTIQAKDNKILEKENEKAFQEQMVRSKTSRVLTLEQEIFEKDNAIASKNTELQQKNGDIAAKQDLITTKDKELQQKDEDIAAKQDSITSKDSTISEMEKSLKLIEEKASTLENQNEQLRQRLKQHEGTPALRERHEELQKSHKELQAKEQSLRTQLENQPDPDEQLKKDNEKLVKEKEKLQERMKVKAEALQKAQAELEKKETPKQQKSIETQTEIDTAHDEKVEQLKSEISQTLSTLNQMRTENLELQSTISNLRTQTTELSQVKSMNAELPSTVDSLRAQLAAAAQTAQTTQPAARVTPSTPSFSIFAPGAQSHFPIRPPFTYPASGAPTSPAPAQPVTPQARPAASSPFKNSLSTSKPEQNFAQTRTPVEAVAPVAAAPAQSSQAVFPEEQAPEFTQTIGELPTGRSTGPIVRMSPALDSSRGRTPAESSLMRSRNSIRYSSPPRNASGIPTRPLTQREREAKKQRDAERAAATAASSLSRGSTVSSNEVQQGQQQQAPVAETAVNEPVAPVAPSASNVVVALPPVTAPEVSTAVNEDVTVNKESELAASSGIEDDLEFAPGGFGEEDDGGIAGMTRQEPIEVESDDLYGAPETTSGSSVGQSANETQTTTPVEQPVDNDAEQAARKAKAAEKGEKGLQAVKASKLAAVEETPAQTTPQQQRVDSAAIKADQKGNTAKDSSEAVKAIEGKPDLVEDKTKAVNENKPPVKEEAKPTTTQQRPPDSGAHKAAEETKAKAGEIGTKAANESKPPVKEESTPTTRQEQQPVDNSAARAAQQAKKAEGGKKAVQSSKWAVNPTPAPMPTTKQIEEGKWDLVEDEKKADEMGKAAVQASRWAVPANTPVTRVRAARHTPQTPTPRALDHGLPRLNATQDQPGTEWTPVGGKKPLHKSNQKGGK</sequence>
<reference evidence="3" key="1">
    <citation type="journal article" date="2022" name="bioRxiv">
        <title>Deciphering the potential niche of two novel black yeast fungi from a biological soil crust based on their genomes, phenotypes, and melanin regulation.</title>
        <authorList>
            <consortium name="DOE Joint Genome Institute"/>
            <person name="Carr E.C."/>
            <person name="Barton Q."/>
            <person name="Grambo S."/>
            <person name="Sullivan M."/>
            <person name="Renfro C.M."/>
            <person name="Kuo A."/>
            <person name="Pangilinan J."/>
            <person name="Lipzen A."/>
            <person name="Keymanesh K."/>
            <person name="Savage E."/>
            <person name="Barry K."/>
            <person name="Grigoriev I.V."/>
            <person name="Riekhof W.R."/>
            <person name="Harris S.S."/>
        </authorList>
    </citation>
    <scope>NUCLEOTIDE SEQUENCE</scope>
    <source>
        <strain evidence="3">JF 03-4F</strain>
    </source>
</reference>
<feature type="compositionally biased region" description="Polar residues" evidence="2">
    <location>
        <begin position="1101"/>
        <end position="1112"/>
    </location>
</feature>
<feature type="compositionally biased region" description="Basic residues" evidence="2">
    <location>
        <begin position="1230"/>
        <end position="1241"/>
    </location>
</feature>
<name>A0AAN6E4E7_9EURO</name>
<keyword evidence="4" id="KW-1185">Reference proteome</keyword>
<feature type="compositionally biased region" description="Low complexity" evidence="2">
    <location>
        <begin position="835"/>
        <end position="847"/>
    </location>
</feature>
<feature type="coiled-coil region" evidence="1">
    <location>
        <begin position="330"/>
        <end position="357"/>
    </location>
</feature>
<feature type="compositionally biased region" description="Low complexity" evidence="2">
    <location>
        <begin position="815"/>
        <end position="827"/>
    </location>
</feature>
<feature type="compositionally biased region" description="Basic and acidic residues" evidence="2">
    <location>
        <begin position="1151"/>
        <end position="1160"/>
    </location>
</feature>
<feature type="compositionally biased region" description="Basic and acidic residues" evidence="2">
    <location>
        <begin position="1069"/>
        <end position="1081"/>
    </location>
</feature>
<evidence type="ECO:0000256" key="1">
    <source>
        <dbReference type="SAM" id="Coils"/>
    </source>
</evidence>
<feature type="compositionally biased region" description="Polar residues" evidence="2">
    <location>
        <begin position="692"/>
        <end position="709"/>
    </location>
</feature>
<comment type="caution">
    <text evidence="3">The sequence shown here is derived from an EMBL/GenBank/DDBJ whole genome shotgun (WGS) entry which is preliminary data.</text>
</comment>
<feature type="region of interest" description="Disordered" evidence="2">
    <location>
        <begin position="890"/>
        <end position="1160"/>
    </location>
</feature>